<organism evidence="1 2">
    <name type="scientific">Nocardia salmonicida</name>
    <dbReference type="NCBI Taxonomy" id="53431"/>
    <lineage>
        <taxon>Bacteria</taxon>
        <taxon>Bacillati</taxon>
        <taxon>Actinomycetota</taxon>
        <taxon>Actinomycetes</taxon>
        <taxon>Mycobacteriales</taxon>
        <taxon>Nocardiaceae</taxon>
        <taxon>Nocardia</taxon>
    </lineage>
</organism>
<sequence>MQYPLPHSVLIPLGEKTVMREIDAIDAKFVHRFDTVEVKLGASCLLLTFADAALLVDKLAEALEARTSTLRVVA</sequence>
<gene>
    <name evidence="1" type="ORF">OG308_09185</name>
</gene>
<reference evidence="1 2" key="1">
    <citation type="submission" date="2022-10" db="EMBL/GenBank/DDBJ databases">
        <title>The complete genomes of actinobacterial strains from the NBC collection.</title>
        <authorList>
            <person name="Joergensen T.S."/>
            <person name="Alvarez Arevalo M."/>
            <person name="Sterndorff E.B."/>
            <person name="Faurdal D."/>
            <person name="Vuksanovic O."/>
            <person name="Mourched A.-S."/>
            <person name="Charusanti P."/>
            <person name="Shaw S."/>
            <person name="Blin K."/>
            <person name="Weber T."/>
        </authorList>
    </citation>
    <scope>NUCLEOTIDE SEQUENCE [LARGE SCALE GENOMIC DNA]</scope>
    <source>
        <strain evidence="1 2">NBC_01413</strain>
    </source>
</reference>
<proteinExistence type="predicted"/>
<evidence type="ECO:0000313" key="2">
    <source>
        <dbReference type="Proteomes" id="UP001621418"/>
    </source>
</evidence>
<dbReference type="Proteomes" id="UP001621418">
    <property type="component" value="Chromosome"/>
</dbReference>
<keyword evidence="2" id="KW-1185">Reference proteome</keyword>
<accession>A0ABZ1NDB3</accession>
<dbReference type="EMBL" id="CP109527">
    <property type="protein sequence ID" value="WTY37989.1"/>
    <property type="molecule type" value="Genomic_DNA"/>
</dbReference>
<evidence type="ECO:0000313" key="1">
    <source>
        <dbReference type="EMBL" id="WTY37989.1"/>
    </source>
</evidence>
<dbReference type="RefSeq" id="WP_405149927.1">
    <property type="nucleotide sequence ID" value="NZ_CP109527.1"/>
</dbReference>
<protein>
    <submittedName>
        <fullName evidence="1">Uncharacterized protein</fullName>
    </submittedName>
</protein>
<name>A0ABZ1NDB3_9NOCA</name>